<reference evidence="2 3" key="1">
    <citation type="submission" date="2016-10" db="EMBL/GenBank/DDBJ databases">
        <authorList>
            <person name="de Groot N.N."/>
        </authorList>
    </citation>
    <scope>NUCLEOTIDE SEQUENCE [LARGE SCALE GENOMIC DNA]</scope>
    <source>
        <strain evidence="2 3">AR40</strain>
    </source>
</reference>
<dbReference type="EMBL" id="FOGJ01000008">
    <property type="protein sequence ID" value="SER64102.1"/>
    <property type="molecule type" value="Genomic_DNA"/>
</dbReference>
<dbReference type="OrthoDB" id="9912359at2"/>
<keyword evidence="1" id="KW-1133">Transmembrane helix</keyword>
<protein>
    <submittedName>
        <fullName evidence="2">Uncharacterized protein</fullName>
    </submittedName>
</protein>
<feature type="transmembrane region" description="Helical" evidence="1">
    <location>
        <begin position="64"/>
        <end position="93"/>
    </location>
</feature>
<proteinExistence type="predicted"/>
<organism evidence="2 3">
    <name type="scientific">Butyrivibrio fibrisolvens</name>
    <dbReference type="NCBI Taxonomy" id="831"/>
    <lineage>
        <taxon>Bacteria</taxon>
        <taxon>Bacillati</taxon>
        <taxon>Bacillota</taxon>
        <taxon>Clostridia</taxon>
        <taxon>Lachnospirales</taxon>
        <taxon>Lachnospiraceae</taxon>
        <taxon>Butyrivibrio</taxon>
    </lineage>
</organism>
<gene>
    <name evidence="2" type="ORF">SAMN04487884_108122</name>
</gene>
<keyword evidence="1" id="KW-0472">Membrane</keyword>
<keyword evidence="1" id="KW-0812">Transmembrane</keyword>
<feature type="transmembrane region" description="Helical" evidence="1">
    <location>
        <begin position="99"/>
        <end position="118"/>
    </location>
</feature>
<sequence>MFILSRKRSIEKEKTPYELRKKTNASSIEAEQNAISILKSDSEEAAYRRAKEDEFNPLNLLKGILGFVFVVAIAFGWMMLMLLIISFVSLSYLHFNIDVMLYVSAGFAAICGVVYIFGKVRKSIRRL</sequence>
<dbReference type="AlphaFoldDB" id="A0A1H9QUF3"/>
<name>A0A1H9QUF3_BUTFI</name>
<evidence type="ECO:0000256" key="1">
    <source>
        <dbReference type="SAM" id="Phobius"/>
    </source>
</evidence>
<evidence type="ECO:0000313" key="3">
    <source>
        <dbReference type="Proteomes" id="UP000182584"/>
    </source>
</evidence>
<evidence type="ECO:0000313" key="2">
    <source>
        <dbReference type="EMBL" id="SER64102.1"/>
    </source>
</evidence>
<accession>A0A1H9QUF3</accession>
<dbReference type="Proteomes" id="UP000182584">
    <property type="component" value="Unassembled WGS sequence"/>
</dbReference>
<dbReference type="RefSeq" id="WP_143064020.1">
    <property type="nucleotide sequence ID" value="NZ_FOGJ01000008.1"/>
</dbReference>